<dbReference type="Pfam" id="PF01094">
    <property type="entry name" value="ANF_receptor"/>
    <property type="match status" value="1"/>
</dbReference>
<reference evidence="14 15" key="1">
    <citation type="journal article" date="2007" name="Nature">
        <title>Genome of the marsupial Monodelphis domestica reveals innovation in non-coding sequences.</title>
        <authorList>
            <person name="Mikkelsen T.S."/>
            <person name="Wakefield M.J."/>
            <person name="Aken B."/>
            <person name="Amemiya C.T."/>
            <person name="Chang J.L."/>
            <person name="Duke S."/>
            <person name="Garber M."/>
            <person name="Gentles A.J."/>
            <person name="Goodstadt L."/>
            <person name="Heger A."/>
            <person name="Jurka J."/>
            <person name="Kamal M."/>
            <person name="Mauceli E."/>
            <person name="Searle S.M."/>
            <person name="Sharpe T."/>
            <person name="Baker M.L."/>
            <person name="Batzer M.A."/>
            <person name="Benos P.V."/>
            <person name="Belov K."/>
            <person name="Clamp M."/>
            <person name="Cook A."/>
            <person name="Cuff J."/>
            <person name="Das R."/>
            <person name="Davidow L."/>
            <person name="Deakin J.E."/>
            <person name="Fazzari M.J."/>
            <person name="Glass J.L."/>
            <person name="Grabherr M."/>
            <person name="Greally J.M."/>
            <person name="Gu W."/>
            <person name="Hore T.A."/>
            <person name="Huttley G.A."/>
            <person name="Kleber M."/>
            <person name="Jirtle R.L."/>
            <person name="Koina E."/>
            <person name="Lee J.T."/>
            <person name="Mahony S."/>
            <person name="Marra M.A."/>
            <person name="Miller R.D."/>
            <person name="Nicholls R.D."/>
            <person name="Oda M."/>
            <person name="Papenfuss A.T."/>
            <person name="Parra Z.E."/>
            <person name="Pollock D.D."/>
            <person name="Ray D.A."/>
            <person name="Schein J.E."/>
            <person name="Speed T.P."/>
            <person name="Thompson K."/>
            <person name="VandeBerg J.L."/>
            <person name="Wade C.M."/>
            <person name="Walker J.A."/>
            <person name="Waters P.D."/>
            <person name="Webber C."/>
            <person name="Weidman J.R."/>
            <person name="Xie X."/>
            <person name="Zody M.C."/>
            <person name="Baldwin J."/>
            <person name="Abdouelleil A."/>
            <person name="Abdulkadir J."/>
            <person name="Abebe A."/>
            <person name="Abera B."/>
            <person name="Abreu J."/>
            <person name="Acer S.C."/>
            <person name="Aftuck L."/>
            <person name="Alexander A."/>
            <person name="An P."/>
            <person name="Anderson E."/>
            <person name="Anderson S."/>
            <person name="Arachi H."/>
            <person name="Azer M."/>
            <person name="Bachantsang P."/>
            <person name="Barry A."/>
            <person name="Bayul T."/>
            <person name="Berlin A."/>
            <person name="Bessette D."/>
            <person name="Bloom T."/>
            <person name="Bloom T."/>
            <person name="Boguslavskiy L."/>
            <person name="Bonnet C."/>
            <person name="Boukhgalter B."/>
            <person name="Bourzgui I."/>
            <person name="Brown A."/>
            <person name="Cahill P."/>
            <person name="Channer S."/>
            <person name="Cheshatsang Y."/>
            <person name="Chuda L."/>
            <person name="Citroen M."/>
            <person name="Collymore A."/>
            <person name="Cooke P."/>
            <person name="Costello M."/>
            <person name="D'Aco K."/>
            <person name="Daza R."/>
            <person name="De Haan G."/>
            <person name="DeGray S."/>
            <person name="DeMaso C."/>
            <person name="Dhargay N."/>
            <person name="Dooley K."/>
            <person name="Dooley E."/>
            <person name="Doricent M."/>
            <person name="Dorje P."/>
            <person name="Dorjee K."/>
            <person name="Dupes A."/>
            <person name="Elong R."/>
            <person name="Falk J."/>
            <person name="Farina A."/>
            <person name="Faro S."/>
            <person name="Ferguson D."/>
            <person name="Fisher S."/>
            <person name="Foley C.D."/>
            <person name="Franke A."/>
            <person name="Friedrich D."/>
            <person name="Gadbois L."/>
            <person name="Gearin G."/>
            <person name="Gearin C.R."/>
            <person name="Giannoukos G."/>
            <person name="Goode T."/>
            <person name="Graham J."/>
            <person name="Grandbois E."/>
            <person name="Grewal S."/>
            <person name="Gyaltsen K."/>
            <person name="Hafez N."/>
            <person name="Hagos B."/>
            <person name="Hall J."/>
            <person name="Henson C."/>
            <person name="Hollinger A."/>
            <person name="Honan T."/>
            <person name="Huard M.D."/>
            <person name="Hughes L."/>
            <person name="Hurhula B."/>
            <person name="Husby M.E."/>
            <person name="Kamat A."/>
            <person name="Kanga B."/>
            <person name="Kashin S."/>
            <person name="Khazanovich D."/>
            <person name="Kisner P."/>
            <person name="Lance K."/>
            <person name="Lara M."/>
            <person name="Lee W."/>
            <person name="Lennon N."/>
            <person name="Letendre F."/>
            <person name="LeVine R."/>
            <person name="Lipovsky A."/>
            <person name="Liu X."/>
            <person name="Liu J."/>
            <person name="Liu S."/>
            <person name="Lokyitsang T."/>
            <person name="Lokyitsang Y."/>
            <person name="Lubonja R."/>
            <person name="Lui A."/>
            <person name="MacDonald P."/>
            <person name="Magnisalis V."/>
            <person name="Maru K."/>
            <person name="Matthews C."/>
            <person name="McCusker W."/>
            <person name="McDonough S."/>
            <person name="Mehta T."/>
            <person name="Meldrim J."/>
            <person name="Meneus L."/>
            <person name="Mihai O."/>
            <person name="Mihalev A."/>
            <person name="Mihova T."/>
            <person name="Mittelman R."/>
            <person name="Mlenga V."/>
            <person name="Montmayeur A."/>
            <person name="Mulrain L."/>
            <person name="Navidi A."/>
            <person name="Naylor J."/>
            <person name="Negash T."/>
            <person name="Nguyen T."/>
            <person name="Nguyen N."/>
            <person name="Nicol R."/>
            <person name="Norbu C."/>
            <person name="Norbu N."/>
            <person name="Novod N."/>
            <person name="O'Neill B."/>
            <person name="Osman S."/>
            <person name="Markiewicz E."/>
            <person name="Oyono O.L."/>
            <person name="Patti C."/>
            <person name="Phunkhang P."/>
            <person name="Pierre F."/>
            <person name="Priest M."/>
            <person name="Raghuraman S."/>
            <person name="Rege F."/>
            <person name="Reyes R."/>
            <person name="Rise C."/>
            <person name="Rogov P."/>
            <person name="Ross K."/>
            <person name="Ryan E."/>
            <person name="Settipalli S."/>
            <person name="Shea T."/>
            <person name="Sherpa N."/>
            <person name="Shi L."/>
            <person name="Shih D."/>
            <person name="Sparrow T."/>
            <person name="Spaulding J."/>
            <person name="Stalker J."/>
            <person name="Stange-Thomann N."/>
            <person name="Stavropoulos S."/>
            <person name="Stone C."/>
            <person name="Strader C."/>
            <person name="Tesfaye S."/>
            <person name="Thomson T."/>
            <person name="Thoulutsang Y."/>
            <person name="Thoulutsang D."/>
            <person name="Topham K."/>
            <person name="Topping I."/>
            <person name="Tsamla T."/>
            <person name="Vassiliev H."/>
            <person name="Vo A."/>
            <person name="Wangchuk T."/>
            <person name="Wangdi T."/>
            <person name="Weiand M."/>
            <person name="Wilkinson J."/>
            <person name="Wilson A."/>
            <person name="Yadav S."/>
            <person name="Young G."/>
            <person name="Yu Q."/>
            <person name="Zembek L."/>
            <person name="Zhong D."/>
            <person name="Zimmer A."/>
            <person name="Zwirko Z."/>
            <person name="Jaffe D.B."/>
            <person name="Alvarez P."/>
            <person name="Brockman W."/>
            <person name="Butler J."/>
            <person name="Chin C."/>
            <person name="Gnerre S."/>
            <person name="MacCallum I."/>
            <person name="Graves J.A."/>
            <person name="Ponting C.P."/>
            <person name="Breen M."/>
            <person name="Samollow P.B."/>
            <person name="Lander E.S."/>
            <person name="Lindblad-Toh K."/>
        </authorList>
    </citation>
    <scope>NUCLEOTIDE SEQUENCE [LARGE SCALE GENOMIC DNA]</scope>
</reference>
<evidence type="ECO:0000256" key="1">
    <source>
        <dbReference type="ARBA" id="ARBA00004651"/>
    </source>
</evidence>
<feature type="transmembrane region" description="Helical" evidence="12">
    <location>
        <begin position="582"/>
        <end position="605"/>
    </location>
</feature>
<dbReference type="InterPro" id="IPR000068">
    <property type="entry name" value="GPCR_3_Ca_sens_rcpt-rel"/>
</dbReference>
<dbReference type="Pfam" id="PF07562">
    <property type="entry name" value="NCD3G"/>
    <property type="match status" value="1"/>
</dbReference>
<keyword evidence="6 12" id="KW-1133">Transmembrane helix</keyword>
<organism evidence="14 15">
    <name type="scientific">Monodelphis domestica</name>
    <name type="common">Gray short-tailed opossum</name>
    <dbReference type="NCBI Taxonomy" id="13616"/>
    <lineage>
        <taxon>Eukaryota</taxon>
        <taxon>Metazoa</taxon>
        <taxon>Chordata</taxon>
        <taxon>Craniata</taxon>
        <taxon>Vertebrata</taxon>
        <taxon>Euteleostomi</taxon>
        <taxon>Mammalia</taxon>
        <taxon>Metatheria</taxon>
        <taxon>Didelphimorphia</taxon>
        <taxon>Didelphidae</taxon>
        <taxon>Monodelphis</taxon>
    </lineage>
</organism>
<feature type="transmembrane region" description="Helical" evidence="12">
    <location>
        <begin position="620"/>
        <end position="641"/>
    </location>
</feature>
<evidence type="ECO:0000256" key="12">
    <source>
        <dbReference type="SAM" id="Phobius"/>
    </source>
</evidence>
<evidence type="ECO:0000256" key="6">
    <source>
        <dbReference type="ARBA" id="ARBA00022989"/>
    </source>
</evidence>
<dbReference type="GO" id="GO:0005886">
    <property type="term" value="C:plasma membrane"/>
    <property type="evidence" value="ECO:0000318"/>
    <property type="project" value="GO_Central"/>
</dbReference>
<evidence type="ECO:0000256" key="2">
    <source>
        <dbReference type="ARBA" id="ARBA00007242"/>
    </source>
</evidence>
<comment type="similarity">
    <text evidence="2">Belongs to the G-protein coupled receptor 3 family.</text>
</comment>
<evidence type="ECO:0000313" key="14">
    <source>
        <dbReference type="Ensembl" id="ENSMODP00000007649.3"/>
    </source>
</evidence>
<reference evidence="14" key="2">
    <citation type="submission" date="2025-08" db="UniProtKB">
        <authorList>
            <consortium name="Ensembl"/>
        </authorList>
    </citation>
    <scope>IDENTIFICATION</scope>
</reference>
<dbReference type="InterPro" id="IPR038550">
    <property type="entry name" value="GPCR_3_9-Cys_sf"/>
</dbReference>
<dbReference type="HOGENOM" id="CLU_005389_5_1_1"/>
<dbReference type="InParanoid" id="F7B5F0"/>
<dbReference type="PANTHER" id="PTHR24061:SF545">
    <property type="entry name" value="VOMERONASAL 2, RECEPTOR 118-RELATED"/>
    <property type="match status" value="1"/>
</dbReference>
<dbReference type="PRINTS" id="PR01535">
    <property type="entry name" value="VOMERONASL2R"/>
</dbReference>
<dbReference type="FunFam" id="2.10.50.30:FF:000002">
    <property type="entry name" value="Vomeronasal 2 receptor, h1"/>
    <property type="match status" value="1"/>
</dbReference>
<dbReference type="OMA" id="CVLGQVW"/>
<dbReference type="Pfam" id="PF00003">
    <property type="entry name" value="7tm_3"/>
    <property type="match status" value="1"/>
</dbReference>
<keyword evidence="8 12" id="KW-0472">Membrane</keyword>
<keyword evidence="4 12" id="KW-0812">Transmembrane</keyword>
<dbReference type="Gene3D" id="3.40.50.2300">
    <property type="match status" value="2"/>
</dbReference>
<dbReference type="InterPro" id="IPR001828">
    <property type="entry name" value="ANF_lig-bd_rcpt"/>
</dbReference>
<evidence type="ECO:0000256" key="3">
    <source>
        <dbReference type="ARBA" id="ARBA00022475"/>
    </source>
</evidence>
<dbReference type="PRINTS" id="PR00248">
    <property type="entry name" value="GPCRMGR"/>
</dbReference>
<name>F7B5F0_MONDO</name>
<feature type="transmembrane region" description="Helical" evidence="12">
    <location>
        <begin position="803"/>
        <end position="825"/>
    </location>
</feature>
<keyword evidence="7" id="KW-0297">G-protein coupled receptor</keyword>
<dbReference type="InterPro" id="IPR004073">
    <property type="entry name" value="GPCR_3_vmron_rcpt_2"/>
</dbReference>
<dbReference type="InterPro" id="IPR017979">
    <property type="entry name" value="GPCR_3_CS"/>
</dbReference>
<evidence type="ECO:0000256" key="5">
    <source>
        <dbReference type="ARBA" id="ARBA00022729"/>
    </source>
</evidence>
<dbReference type="PANTHER" id="PTHR24061">
    <property type="entry name" value="CALCIUM-SENSING RECEPTOR-RELATED"/>
    <property type="match status" value="1"/>
</dbReference>
<comment type="subcellular location">
    <subcellularLocation>
        <location evidence="1">Cell membrane</location>
        <topology evidence="1">Multi-pass membrane protein</topology>
    </subcellularLocation>
</comment>
<dbReference type="InterPro" id="IPR017978">
    <property type="entry name" value="GPCR_3_C"/>
</dbReference>
<keyword evidence="9" id="KW-0675">Receptor</keyword>
<dbReference type="AlphaFoldDB" id="F7B5F0"/>
<dbReference type="eggNOG" id="KOG1056">
    <property type="taxonomic scope" value="Eukaryota"/>
</dbReference>
<dbReference type="GeneTree" id="ENSGT00950000182788"/>
<keyword evidence="5" id="KW-0732">Signal</keyword>
<feature type="transmembrane region" description="Helical" evidence="12">
    <location>
        <begin position="741"/>
        <end position="765"/>
    </location>
</feature>
<proteinExistence type="inferred from homology"/>
<reference evidence="14" key="3">
    <citation type="submission" date="2025-09" db="UniProtKB">
        <authorList>
            <consortium name="Ensembl"/>
        </authorList>
    </citation>
    <scope>IDENTIFICATION</scope>
</reference>
<dbReference type="GO" id="GO:0004930">
    <property type="term" value="F:G protein-coupled receptor activity"/>
    <property type="evidence" value="ECO:0000318"/>
    <property type="project" value="GO_Central"/>
</dbReference>
<feature type="transmembrane region" description="Helical" evidence="12">
    <location>
        <begin position="697"/>
        <end position="721"/>
    </location>
</feature>
<dbReference type="InterPro" id="IPR000337">
    <property type="entry name" value="GPCR_3"/>
</dbReference>
<evidence type="ECO:0000259" key="13">
    <source>
        <dbReference type="PROSITE" id="PS50259"/>
    </source>
</evidence>
<dbReference type="PROSITE" id="PS50259">
    <property type="entry name" value="G_PROTEIN_RECEP_F3_4"/>
    <property type="match status" value="1"/>
</dbReference>
<feature type="transmembrane region" description="Helical" evidence="12">
    <location>
        <begin position="653"/>
        <end position="677"/>
    </location>
</feature>
<dbReference type="FunFam" id="3.40.50.2300:FF:000016">
    <property type="entry name" value="Taste 1 receptor member 2"/>
    <property type="match status" value="1"/>
</dbReference>
<evidence type="ECO:0000256" key="9">
    <source>
        <dbReference type="ARBA" id="ARBA00023170"/>
    </source>
</evidence>
<evidence type="ECO:0000256" key="4">
    <source>
        <dbReference type="ARBA" id="ARBA00022692"/>
    </source>
</evidence>
<keyword evidence="10" id="KW-0325">Glycoprotein</keyword>
<sequence length="855" mass="95746">MSTCTEYLDERLKVAAQKYERMGDVLIGGSFPIFSTNFSSGDFTSPPARGNSTGFSSWGSSTFLGFVFAIEEINRDVHLLPNLTLGFSIWDSGNSVDEALLGTMDFLAGQGNPVPNYSCRTQLPLTALVGELRSALSVPIARWLGLYKFPQISYGSSIVSLSDKTHFPSFLRTVPNDQVWFQGVTILLDHFGWIWVGIVSSDDDYGNQGSSLMRDELEKFGICQEFLIVFPAFHFPEEFQQNQSLFQKSTAKVIIAILSNAYYLQFLHFFSPNDISGKIWIRNHVLIGNPWNGWMRYNSDFPQTISVSLTQPTIQGFPEFSRHLHPHSTSEDIFMNLEGGNVFNCTWQGQDTSSLGNRIEPGGDQLCTVSEHRQDKDILSFSLGKLSITYSAYKAVYSIAHALQDLSSCEEGEEPTGNKMCPDIKTFRPWQLLQYIRKVHFQMPQNIEVFFDANGDIPSVYNILNVQKNSEGFFDLITVGYVDSTAPCGIEIVVNESAIQWKGGKTQVPQSVCRESCPPGSSQIFTKGWSRCCFDCELCPEGHFADHRDMQQCVKCPEDQYANTHRDGCLPKVVTFLAYEELLGIVVTCMALAFSLLTGLVFMIFMKHRDTPIVKANNRALSYTLLLSLTFCFLCSLLFVGRPTTVSCLLQQVTFGITFTVAISSVLAKTITVVLAFKAIRPGSWLRRWASTRVSNIIVLICSLIQVTLCGVWIATSPPFVDMVTDFDPSYILLVCNEGSIITFYSVLGYMGFLALGSFTVAFLSRNLPDTFNETKFITFSMLVFCSVWFPFLPAYQYTKGKIMVAMEAFAILASSAGLLICIFVPKCYVILWKPHQNTQAWLKGQHYLKEEISP</sequence>
<feature type="domain" description="G-protein coupled receptors family 3 profile" evidence="13">
    <location>
        <begin position="583"/>
        <end position="847"/>
    </location>
</feature>
<dbReference type="CDD" id="cd15283">
    <property type="entry name" value="7tmC_V2R_pheromone"/>
    <property type="match status" value="1"/>
</dbReference>
<keyword evidence="15" id="KW-1185">Reference proteome</keyword>
<dbReference type="SUPFAM" id="SSF53822">
    <property type="entry name" value="Periplasmic binding protein-like I"/>
    <property type="match status" value="1"/>
</dbReference>
<dbReference type="InterPro" id="IPR011500">
    <property type="entry name" value="GPCR_3_9-Cys_dom"/>
</dbReference>
<evidence type="ECO:0000256" key="7">
    <source>
        <dbReference type="ARBA" id="ARBA00023040"/>
    </source>
</evidence>
<evidence type="ECO:0000313" key="15">
    <source>
        <dbReference type="Proteomes" id="UP000002280"/>
    </source>
</evidence>
<feature type="transmembrane region" description="Helical" evidence="12">
    <location>
        <begin position="777"/>
        <end position="797"/>
    </location>
</feature>
<accession>F7B5F0</accession>
<protein>
    <recommendedName>
        <fullName evidence="13">G-protein coupled receptors family 3 profile domain-containing protein</fullName>
    </recommendedName>
</protein>
<keyword evidence="11" id="KW-0807">Transducer</keyword>
<dbReference type="Ensembl" id="ENSMODT00000007804.3">
    <property type="protein sequence ID" value="ENSMODP00000007649.3"/>
    <property type="gene ID" value="ENSMODG00000006176.3"/>
</dbReference>
<evidence type="ECO:0000256" key="10">
    <source>
        <dbReference type="ARBA" id="ARBA00023180"/>
    </source>
</evidence>
<keyword evidence="3" id="KW-1003">Cell membrane</keyword>
<dbReference type="Gene3D" id="2.10.50.30">
    <property type="entry name" value="GPCR, family 3, nine cysteines domain"/>
    <property type="match status" value="1"/>
</dbReference>
<dbReference type="Proteomes" id="UP000002280">
    <property type="component" value="Chromosome 4"/>
</dbReference>
<dbReference type="InterPro" id="IPR028082">
    <property type="entry name" value="Peripla_BP_I"/>
</dbReference>
<evidence type="ECO:0000256" key="8">
    <source>
        <dbReference type="ARBA" id="ARBA00023136"/>
    </source>
</evidence>
<evidence type="ECO:0000256" key="11">
    <source>
        <dbReference type="ARBA" id="ARBA00023224"/>
    </source>
</evidence>
<dbReference type="PROSITE" id="PS00981">
    <property type="entry name" value="G_PROTEIN_RECEP_F3_3"/>
    <property type="match status" value="1"/>
</dbReference>